<dbReference type="AlphaFoldDB" id="A0AAU8KSL3"/>
<proteinExistence type="predicted"/>
<organism evidence="1">
    <name type="scientific">Streptomyces sp. JL1001</name>
    <dbReference type="NCBI Taxonomy" id="3078227"/>
    <lineage>
        <taxon>Bacteria</taxon>
        <taxon>Bacillati</taxon>
        <taxon>Actinomycetota</taxon>
        <taxon>Actinomycetes</taxon>
        <taxon>Kitasatosporales</taxon>
        <taxon>Streptomycetaceae</taxon>
        <taxon>Streptomyces</taxon>
    </lineage>
</organism>
<protein>
    <submittedName>
        <fullName evidence="1">Uncharacterized protein</fullName>
    </submittedName>
</protein>
<evidence type="ECO:0000313" key="1">
    <source>
        <dbReference type="EMBL" id="XCN17984.1"/>
    </source>
</evidence>
<reference evidence="1" key="1">
    <citation type="submission" date="2023-10" db="EMBL/GenBank/DDBJ databases">
        <title>Complete genome sequence of Streptomyces sp. JL1001.</title>
        <authorList>
            <person name="Jiang L."/>
        </authorList>
    </citation>
    <scope>NUCLEOTIDE SEQUENCE</scope>
    <source>
        <strain evidence="1">JL1001</strain>
    </source>
</reference>
<accession>A0AAU8KSL3</accession>
<name>A0AAU8KSL3_9ACTN</name>
<dbReference type="RefSeq" id="WP_354598484.1">
    <property type="nucleotide sequence ID" value="NZ_CP136798.1"/>
</dbReference>
<gene>
    <name evidence="1" type="ORF">R1Y80_32000</name>
</gene>
<dbReference type="EMBL" id="CP136798">
    <property type="protein sequence ID" value="XCN17984.1"/>
    <property type="molecule type" value="Genomic_DNA"/>
</dbReference>
<sequence length="106" mass="11461">MRRAQVTAYDVTGAHDAWAPWRSSVAPSSRGTVAEAEVAALDWIADAALRHEHLNVLVARLDETRRAPDRGVERPGGLHPADADPVIADVRTGPKSARNLLIVVPR</sequence>